<organism evidence="1 2">
    <name type="scientific">Xenoophorus captivus</name>
    <dbReference type="NCBI Taxonomy" id="1517983"/>
    <lineage>
        <taxon>Eukaryota</taxon>
        <taxon>Metazoa</taxon>
        <taxon>Chordata</taxon>
        <taxon>Craniata</taxon>
        <taxon>Vertebrata</taxon>
        <taxon>Euteleostomi</taxon>
        <taxon>Actinopterygii</taxon>
        <taxon>Neopterygii</taxon>
        <taxon>Teleostei</taxon>
        <taxon>Neoteleostei</taxon>
        <taxon>Acanthomorphata</taxon>
        <taxon>Ovalentaria</taxon>
        <taxon>Atherinomorphae</taxon>
        <taxon>Cyprinodontiformes</taxon>
        <taxon>Goodeidae</taxon>
        <taxon>Xenoophorus</taxon>
    </lineage>
</organism>
<name>A0ABV0QUH3_9TELE</name>
<dbReference type="PANTHER" id="PTHR31691:SF1">
    <property type="entry name" value="ROTATIN"/>
    <property type="match status" value="1"/>
</dbReference>
<evidence type="ECO:0000313" key="2">
    <source>
        <dbReference type="Proteomes" id="UP001434883"/>
    </source>
</evidence>
<dbReference type="PANTHER" id="PTHR31691">
    <property type="entry name" value="ROTATIN"/>
    <property type="match status" value="1"/>
</dbReference>
<dbReference type="Proteomes" id="UP001434883">
    <property type="component" value="Unassembled WGS sequence"/>
</dbReference>
<keyword evidence="2" id="KW-1185">Reference proteome</keyword>
<feature type="non-terminal residue" evidence="1">
    <location>
        <position position="1"/>
    </location>
</feature>
<dbReference type="EMBL" id="JAHRIN010021782">
    <property type="protein sequence ID" value="MEQ2198997.1"/>
    <property type="molecule type" value="Genomic_DNA"/>
</dbReference>
<protein>
    <submittedName>
        <fullName evidence="1">Uncharacterized protein</fullName>
    </submittedName>
</protein>
<comment type="caution">
    <text evidence="1">The sequence shown here is derived from an EMBL/GenBank/DDBJ whole genome shotgun (WGS) entry which is preliminary data.</text>
</comment>
<reference evidence="1 2" key="1">
    <citation type="submission" date="2021-06" db="EMBL/GenBank/DDBJ databases">
        <authorList>
            <person name="Palmer J.M."/>
        </authorList>
    </citation>
    <scope>NUCLEOTIDE SEQUENCE [LARGE SCALE GENOMIC DNA]</scope>
    <source>
        <strain evidence="1 2">XC_2019</strain>
        <tissue evidence="1">Muscle</tissue>
    </source>
</reference>
<dbReference type="InterPro" id="IPR030791">
    <property type="entry name" value="Rotatin"/>
</dbReference>
<proteinExistence type="predicted"/>
<accession>A0ABV0QUH3</accession>
<sequence>VRIAAVQHILPHLTSSGDAKPTRIETDQSVIAALPNIFCLRNPVDITLDTSNKSILKVEAVEKLFWILNSDTVDISLRRSAAEQLSVVLQDTTMHPVLKILGITEKGISFITESVNGNKSLDCLLEPCACILRKLVYADPSLRHSLAQHHLLLLSLLRGTTPHLVPALIPLCVESLMGQIPSRPLLCLF</sequence>
<gene>
    <name evidence="1" type="ORF">XENOCAPTIV_022343</name>
</gene>
<evidence type="ECO:0000313" key="1">
    <source>
        <dbReference type="EMBL" id="MEQ2198997.1"/>
    </source>
</evidence>